<proteinExistence type="predicted"/>
<protein>
    <submittedName>
        <fullName evidence="2">Transposable element tcb2 transposase</fullName>
    </submittedName>
</protein>
<dbReference type="GO" id="GO:0003676">
    <property type="term" value="F:nucleic acid binding"/>
    <property type="evidence" value="ECO:0007669"/>
    <property type="project" value="InterPro"/>
</dbReference>
<dbReference type="VEuPathDB" id="FungiDB:LCOR_11744.1"/>
<dbReference type="PANTHER" id="PTHR23022">
    <property type="entry name" value="TRANSPOSABLE ELEMENT-RELATED"/>
    <property type="match status" value="1"/>
</dbReference>
<comment type="caution">
    <text evidence="2">The sequence shown here is derived from an EMBL/GenBank/DDBJ whole genome shotgun (WGS) entry which is preliminary data.</text>
</comment>
<evidence type="ECO:0000259" key="1">
    <source>
        <dbReference type="Pfam" id="PF13358"/>
    </source>
</evidence>
<dbReference type="OrthoDB" id="2416077at2759"/>
<dbReference type="InterPro" id="IPR036397">
    <property type="entry name" value="RNaseH_sf"/>
</dbReference>
<dbReference type="Gene3D" id="3.30.420.10">
    <property type="entry name" value="Ribonuclease H-like superfamily/Ribonuclease H"/>
    <property type="match status" value="1"/>
</dbReference>
<feature type="domain" description="Tc1-like transposase DDE" evidence="1">
    <location>
        <begin position="145"/>
        <end position="289"/>
    </location>
</feature>
<dbReference type="AlphaFoldDB" id="A0A068SFA5"/>
<gene>
    <name evidence="2" type="ORF">LCOR_11744.1</name>
</gene>
<name>A0A068SFA5_9FUNG</name>
<dbReference type="InterPro" id="IPR052338">
    <property type="entry name" value="Transposase_5"/>
</dbReference>
<dbReference type="PANTHER" id="PTHR23022:SF135">
    <property type="entry name" value="SI:DKEY-77F5.3"/>
    <property type="match status" value="1"/>
</dbReference>
<accession>A0A068SFA5</accession>
<sequence length="341" mass="39892">MRAISNQKKEDVKHLLQQGTPYRKISELTGVSLGAIGAICNDLNVDIEPNGAGRKRIMSSNDIRVVIRKLVTGEYKSVEDASRQLRATYPNKVTPNAETMRREMKRLDYVAMKKPNVLPLTRSRRNARFQFAQAYRSWTVEDWKRVVFSDETKVNRLGSDGLHWTWIDPDGKLRERNVIHTYEHGGGSIMIWGCFCWSGPGFITKIQGTMNADLYCSILDDEFKQSLEYYSLEVKDIIFQQDNDPKHKSRKATQWFEDNAVEVLPWPSYSPDLNRIEHMWAELKRKLLLYDEPAKSMTEFWERVSYTWNKCMTKEYCERLIESIPRRIEACYKARGGYTKY</sequence>
<dbReference type="InterPro" id="IPR038717">
    <property type="entry name" value="Tc1-like_DDE_dom"/>
</dbReference>
<reference evidence="2" key="1">
    <citation type="submission" date="2013-08" db="EMBL/GenBank/DDBJ databases">
        <title>Gene expansion shapes genome architecture in the human pathogen Lichtheimia corymbifera: an evolutionary genomics analysis in the ancient terrestrial Mucorales (Mucoromycotina).</title>
        <authorList>
            <person name="Schwartze V.U."/>
            <person name="Winter S."/>
            <person name="Shelest E."/>
            <person name="Marcet-Houben M."/>
            <person name="Horn F."/>
            <person name="Wehner S."/>
            <person name="Hoffmann K."/>
            <person name="Riege K."/>
            <person name="Sammeth M."/>
            <person name="Nowrousian M."/>
            <person name="Valiante V."/>
            <person name="Linde J."/>
            <person name="Jacobsen I.D."/>
            <person name="Marz M."/>
            <person name="Brakhage A.A."/>
            <person name="Gabaldon T."/>
            <person name="Bocker S."/>
            <person name="Voigt K."/>
        </authorList>
    </citation>
    <scope>NUCLEOTIDE SEQUENCE [LARGE SCALE GENOMIC DNA]</scope>
    <source>
        <strain evidence="2">FSU 9682</strain>
    </source>
</reference>
<dbReference type="Pfam" id="PF13358">
    <property type="entry name" value="DDE_3"/>
    <property type="match status" value="1"/>
</dbReference>
<dbReference type="STRING" id="1263082.A0A068SFA5"/>
<dbReference type="EMBL" id="CBTN010000119">
    <property type="protein sequence ID" value="CDH60969.1"/>
    <property type="molecule type" value="Genomic_DNA"/>
</dbReference>
<organism evidence="2 3">
    <name type="scientific">Lichtheimia corymbifera JMRC:FSU:9682</name>
    <dbReference type="NCBI Taxonomy" id="1263082"/>
    <lineage>
        <taxon>Eukaryota</taxon>
        <taxon>Fungi</taxon>
        <taxon>Fungi incertae sedis</taxon>
        <taxon>Mucoromycota</taxon>
        <taxon>Mucoromycotina</taxon>
        <taxon>Mucoromycetes</taxon>
        <taxon>Mucorales</taxon>
        <taxon>Lichtheimiaceae</taxon>
        <taxon>Lichtheimia</taxon>
    </lineage>
</organism>
<keyword evidence="3" id="KW-1185">Reference proteome</keyword>
<evidence type="ECO:0000313" key="2">
    <source>
        <dbReference type="EMBL" id="CDH60969.1"/>
    </source>
</evidence>
<dbReference type="Proteomes" id="UP000027586">
    <property type="component" value="Unassembled WGS sequence"/>
</dbReference>
<evidence type="ECO:0000313" key="3">
    <source>
        <dbReference type="Proteomes" id="UP000027586"/>
    </source>
</evidence>